<dbReference type="Gene3D" id="3.90.1150.10">
    <property type="entry name" value="Aspartate Aminotransferase, domain 1"/>
    <property type="match status" value="1"/>
</dbReference>
<dbReference type="PANTHER" id="PTHR43092">
    <property type="entry name" value="L-CYSTEINE DESULFHYDRASE"/>
    <property type="match status" value="1"/>
</dbReference>
<dbReference type="InterPro" id="IPR015421">
    <property type="entry name" value="PyrdxlP-dep_Trfase_major"/>
</dbReference>
<keyword evidence="6" id="KW-1185">Reference proteome</keyword>
<feature type="chain" id="PRO_5046116756" evidence="3">
    <location>
        <begin position="17"/>
        <end position="440"/>
    </location>
</feature>
<evidence type="ECO:0000313" key="5">
    <source>
        <dbReference type="EMBL" id="MDP9842563.1"/>
    </source>
</evidence>
<evidence type="ECO:0000256" key="2">
    <source>
        <dbReference type="SAM" id="MobiDB-lite"/>
    </source>
</evidence>
<feature type="region of interest" description="Disordered" evidence="2">
    <location>
        <begin position="23"/>
        <end position="46"/>
    </location>
</feature>
<organism evidence="5 6">
    <name type="scientific">Streptosporangium lutulentum</name>
    <dbReference type="NCBI Taxonomy" id="1461250"/>
    <lineage>
        <taxon>Bacteria</taxon>
        <taxon>Bacillati</taxon>
        <taxon>Actinomycetota</taxon>
        <taxon>Actinomycetes</taxon>
        <taxon>Streptosporangiales</taxon>
        <taxon>Streptosporangiaceae</taxon>
        <taxon>Streptosporangium</taxon>
    </lineage>
</organism>
<dbReference type="InterPro" id="IPR015424">
    <property type="entry name" value="PyrdxlP-dep_Trfase"/>
</dbReference>
<comment type="caution">
    <text evidence="5">The sequence shown here is derived from an EMBL/GenBank/DDBJ whole genome shotgun (WGS) entry which is preliminary data.</text>
</comment>
<accession>A0ABT9Q734</accession>
<dbReference type="EMBL" id="JAUSQU010000001">
    <property type="protein sequence ID" value="MDP9842563.1"/>
    <property type="molecule type" value="Genomic_DNA"/>
</dbReference>
<dbReference type="InterPro" id="IPR006311">
    <property type="entry name" value="TAT_signal"/>
</dbReference>
<dbReference type="GO" id="GO:0016829">
    <property type="term" value="F:lyase activity"/>
    <property type="evidence" value="ECO:0007669"/>
    <property type="project" value="UniProtKB-KW"/>
</dbReference>
<keyword evidence="1" id="KW-0663">Pyridoxal phosphate</keyword>
<dbReference type="InterPro" id="IPR000192">
    <property type="entry name" value="Aminotrans_V_dom"/>
</dbReference>
<keyword evidence="5" id="KW-0456">Lyase</keyword>
<dbReference type="SUPFAM" id="SSF53383">
    <property type="entry name" value="PLP-dependent transferases"/>
    <property type="match status" value="1"/>
</dbReference>
<protein>
    <submittedName>
        <fullName evidence="5">Selenocysteine lyase/cysteine desulfurase</fullName>
    </submittedName>
</protein>
<feature type="domain" description="Aminotransferase class V" evidence="4">
    <location>
        <begin position="98"/>
        <end position="384"/>
    </location>
</feature>
<dbReference type="PANTHER" id="PTHR43092:SF6">
    <property type="entry name" value="BLR1280 PROTEIN"/>
    <property type="match status" value="1"/>
</dbReference>
<dbReference type="Gene3D" id="3.40.640.10">
    <property type="entry name" value="Type I PLP-dependent aspartate aminotransferase-like (Major domain)"/>
    <property type="match status" value="1"/>
</dbReference>
<evidence type="ECO:0000256" key="1">
    <source>
        <dbReference type="ARBA" id="ARBA00022898"/>
    </source>
</evidence>
<dbReference type="Pfam" id="PF00266">
    <property type="entry name" value="Aminotran_5"/>
    <property type="match status" value="1"/>
</dbReference>
<reference evidence="5 6" key="1">
    <citation type="submission" date="2023-07" db="EMBL/GenBank/DDBJ databases">
        <title>Sequencing the genomes of 1000 actinobacteria strains.</title>
        <authorList>
            <person name="Klenk H.-P."/>
        </authorList>
    </citation>
    <scope>NUCLEOTIDE SEQUENCE [LARGE SCALE GENOMIC DNA]</scope>
    <source>
        <strain evidence="5 6">DSM 46740</strain>
    </source>
</reference>
<keyword evidence="3" id="KW-0732">Signal</keyword>
<dbReference type="Proteomes" id="UP001225356">
    <property type="component" value="Unassembled WGS sequence"/>
</dbReference>
<name>A0ABT9Q734_9ACTN</name>
<evidence type="ECO:0000256" key="3">
    <source>
        <dbReference type="SAM" id="SignalP"/>
    </source>
</evidence>
<proteinExistence type="predicted"/>
<gene>
    <name evidence="5" type="ORF">J2853_001774</name>
</gene>
<dbReference type="RefSeq" id="WP_307556459.1">
    <property type="nucleotide sequence ID" value="NZ_JAUSQU010000001.1"/>
</dbReference>
<evidence type="ECO:0000259" key="4">
    <source>
        <dbReference type="Pfam" id="PF00266"/>
    </source>
</evidence>
<dbReference type="PROSITE" id="PS51318">
    <property type="entry name" value="TAT"/>
    <property type="match status" value="1"/>
</dbReference>
<feature type="compositionally biased region" description="Pro residues" evidence="2">
    <location>
        <begin position="24"/>
        <end position="39"/>
    </location>
</feature>
<dbReference type="InterPro" id="IPR015422">
    <property type="entry name" value="PyrdxlP-dep_Trfase_small"/>
</dbReference>
<feature type="signal peptide" evidence="3">
    <location>
        <begin position="1"/>
        <end position="16"/>
    </location>
</feature>
<sequence length="440" mass="48605">MTLSRRAMVAGLGALAAPLAPLASRPPAPRSVTPEPPAVPAGRAPDQLARDESFWGTVTRKYRVSPDFVNLENGYYGIMPEPVRLAYHRNVDHLNELNSHLLRTTYKAQADAVRQRIATLLGVSTEEIALTRGGTEALQNLIAGYNRLRRGDAVMYSDLDYHSARYAMNWLRDRRGVSVERMVVPEPATRQAALDAYARALRDHPRVKLLLLSHMNNRTGLVLPVGEIATMAREKGVDVIVDAAHSWGQLDFTVDDLKADFAVFSLHKWMGAPLGSGFLYIRAGRLADIDPAYADETYPDGDIRSRVHSGTVDVAPILTVGTALDFHDALGSAFRQARLRFLRDRWVHQVIDLPNVEILTPEEPAMYGAITAFRITGRTSEADNVAIAEELFDRHRIFTVARNGPARGDCVRVTPALFTSRDEVDLLATALRGLASRTRG</sequence>
<evidence type="ECO:0000313" key="6">
    <source>
        <dbReference type="Proteomes" id="UP001225356"/>
    </source>
</evidence>